<organism evidence="3 4">
    <name type="scientific">Echinococcus multilocularis</name>
    <name type="common">Fox tapeworm</name>
    <dbReference type="NCBI Taxonomy" id="6211"/>
    <lineage>
        <taxon>Eukaryota</taxon>
        <taxon>Metazoa</taxon>
        <taxon>Spiralia</taxon>
        <taxon>Lophotrochozoa</taxon>
        <taxon>Platyhelminthes</taxon>
        <taxon>Cestoda</taxon>
        <taxon>Eucestoda</taxon>
        <taxon>Cyclophyllidea</taxon>
        <taxon>Taeniidae</taxon>
        <taxon>Echinococcus</taxon>
    </lineage>
</organism>
<keyword evidence="4" id="KW-1185">Reference proteome</keyword>
<evidence type="ECO:0000313" key="4">
    <source>
        <dbReference type="Proteomes" id="UP000017246"/>
    </source>
</evidence>
<dbReference type="AlphaFoldDB" id="A0A068Y0I3"/>
<reference evidence="3" key="2">
    <citation type="submission" date="2015-11" db="EMBL/GenBank/DDBJ databases">
        <authorList>
            <person name="Zhang Y."/>
            <person name="Guo Z."/>
        </authorList>
    </citation>
    <scope>NUCLEOTIDE SEQUENCE</scope>
</reference>
<keyword evidence="1" id="KW-1133">Transmembrane helix</keyword>
<dbReference type="Proteomes" id="UP000017246">
    <property type="component" value="Unassembled WGS sequence"/>
</dbReference>
<accession>A0A068Y0I3</accession>
<evidence type="ECO:0000256" key="1">
    <source>
        <dbReference type="SAM" id="Phobius"/>
    </source>
</evidence>
<feature type="signal peptide" evidence="2">
    <location>
        <begin position="1"/>
        <end position="21"/>
    </location>
</feature>
<sequence length="162" mass="17513">MASQFCLVVCAACILATGSGGEREETTIRTESPHLVYPFALGHLGSRSLQIIWDTKAFRGSHADEVVLSAMAANSSNGEIRKAANFSQGEITLRELQPNQFYSVKADIRMRHESLWKDTCKIRTLPAEEEGSTVLIDASGSTSVAFAGIFLCLTVFLVSALA</sequence>
<feature type="chain" id="PRO_5009741419" evidence="2">
    <location>
        <begin position="22"/>
        <end position="162"/>
    </location>
</feature>
<feature type="transmembrane region" description="Helical" evidence="1">
    <location>
        <begin position="143"/>
        <end position="161"/>
    </location>
</feature>
<dbReference type="OrthoDB" id="10444421at2759"/>
<evidence type="ECO:0000313" key="3">
    <source>
        <dbReference type="EMBL" id="CDS36616.1"/>
    </source>
</evidence>
<name>A0A068Y0I3_ECHMU</name>
<dbReference type="EMBL" id="LN902847">
    <property type="protein sequence ID" value="CDS36616.1"/>
    <property type="molecule type" value="Genomic_DNA"/>
</dbReference>
<dbReference type="OMA" id="ADIRMRH"/>
<keyword evidence="2" id="KW-0732">Signal</keyword>
<gene>
    <name evidence="3" type="ORF">EmuJ_000375200</name>
</gene>
<keyword evidence="1" id="KW-0812">Transmembrane</keyword>
<reference evidence="3" key="1">
    <citation type="journal article" date="2013" name="Nature">
        <title>The genomes of four tapeworm species reveal adaptations to parasitism.</title>
        <authorList>
            <person name="Tsai I.J."/>
            <person name="Zarowiecki M."/>
            <person name="Holroyd N."/>
            <person name="Garciarrubio A."/>
            <person name="Sanchez-Flores A."/>
            <person name="Brooks K.L."/>
            <person name="Tracey A."/>
            <person name="Bobes R.J."/>
            <person name="Fragoso G."/>
            <person name="Sciutto E."/>
            <person name="Aslett M."/>
            <person name="Beasley H."/>
            <person name="Bennett H.M."/>
            <person name="Cai J."/>
            <person name="Camicia F."/>
            <person name="Clark R."/>
            <person name="Cucher M."/>
            <person name="De Silva N."/>
            <person name="Day T.A."/>
            <person name="Deplazes P."/>
            <person name="Estrada K."/>
            <person name="Fernandez C."/>
            <person name="Holland P.W."/>
            <person name="Hou J."/>
            <person name="Hu S."/>
            <person name="Huckvale T."/>
            <person name="Hung S.S."/>
            <person name="Kamenetzky L."/>
            <person name="Keane J.A."/>
            <person name="Kiss F."/>
            <person name="Koziol U."/>
            <person name="Lambert O."/>
            <person name="Liu K."/>
            <person name="Luo X."/>
            <person name="Luo Y."/>
            <person name="Macchiaroli N."/>
            <person name="Nichol S."/>
            <person name="Paps J."/>
            <person name="Parkinson J."/>
            <person name="Pouchkina-Stantcheva N."/>
            <person name="Riddiford N."/>
            <person name="Rosenzvit M."/>
            <person name="Salinas G."/>
            <person name="Wasmuth J.D."/>
            <person name="Zamanian M."/>
            <person name="Zheng Y."/>
            <person name="Cai X."/>
            <person name="Soberon X."/>
            <person name="Olson P.D."/>
            <person name="Laclette J.P."/>
            <person name="Brehm K."/>
            <person name="Berriman M."/>
            <person name="Garciarrubio A."/>
            <person name="Bobes R.J."/>
            <person name="Fragoso G."/>
            <person name="Sanchez-Flores A."/>
            <person name="Estrada K."/>
            <person name="Cevallos M.A."/>
            <person name="Morett E."/>
            <person name="Gonzalez V."/>
            <person name="Portillo T."/>
            <person name="Ochoa-Leyva A."/>
            <person name="Jose M.V."/>
            <person name="Sciutto E."/>
            <person name="Landa A."/>
            <person name="Jimenez L."/>
            <person name="Valdes V."/>
            <person name="Carrero J.C."/>
            <person name="Larralde C."/>
            <person name="Morales-Montor J."/>
            <person name="Limon-Lason J."/>
            <person name="Soberon X."/>
            <person name="Laclette J.P."/>
        </authorList>
    </citation>
    <scope>NUCLEOTIDE SEQUENCE [LARGE SCALE GENOMIC DNA]</scope>
</reference>
<evidence type="ECO:0000256" key="2">
    <source>
        <dbReference type="SAM" id="SignalP"/>
    </source>
</evidence>
<keyword evidence="1" id="KW-0472">Membrane</keyword>
<protein>
    <submittedName>
        <fullName evidence="3">EG95</fullName>
    </submittedName>
</protein>
<proteinExistence type="predicted"/>